<comment type="caution">
    <text evidence="5">The sequence shown here is derived from an EMBL/GenBank/DDBJ whole genome shotgun (WGS) entry which is preliminary data.</text>
</comment>
<dbReference type="SUPFAM" id="SSF48403">
    <property type="entry name" value="Ankyrin repeat"/>
    <property type="match status" value="1"/>
</dbReference>
<feature type="repeat" description="ANK" evidence="3">
    <location>
        <begin position="106"/>
        <end position="138"/>
    </location>
</feature>
<dbReference type="InterPro" id="IPR027417">
    <property type="entry name" value="P-loop_NTPase"/>
</dbReference>
<gene>
    <name evidence="5" type="ORF">DL762_008818</name>
</gene>
<evidence type="ECO:0000256" key="1">
    <source>
        <dbReference type="ARBA" id="ARBA00022737"/>
    </source>
</evidence>
<keyword evidence="1" id="KW-0677">Repeat</keyword>
<dbReference type="Pfam" id="PF13637">
    <property type="entry name" value="Ank_4"/>
    <property type="match status" value="1"/>
</dbReference>
<evidence type="ECO:0000256" key="3">
    <source>
        <dbReference type="PROSITE-ProRule" id="PRU00023"/>
    </source>
</evidence>
<sequence>MDTYPGRNPWTEADEEALRVIDDIVTNNKGAAIEVKSDNGRAPLLWAAEEGYEGVVKLLLDKGAAIKVKSDNGRSPLLWAAEKGHKGVVKLLLDKGAANIEEKNSYGQTPLLCASEKGHDGAVKLLLDKGAVIEAKNDYGETSLWWAAEKGHEAVVKLLLDKGAAIKTKSYFDQMPLSWALCVFDLASPLAPWRIALAFMVRQSAEHKFFGHADCVLLLIWETHVPCWSPGAAKPDFRQGRAGKEALELLDMLWFSGVFLTTCSSQRFGPPRPASGIPEAPQRSQVAERRGVKIPPLDQPEAGRQHPAFKYIDAISKGSGKITELERILGLAAVDDAAPQSCTQTPPAGPTKKHVCLFTERPGIAALLAMYADRHWAGRWEVKLVLGRRPSIARSGSSPSPTRGSCPPYSSLPSACVASAKLRQARGRIHRIGQRFPAHFYVLFAEDHAGEDLINTRYKIRDEAFGNILASTQLDR</sequence>
<keyword evidence="6" id="KW-1185">Reference proteome</keyword>
<dbReference type="SUPFAM" id="SSF52540">
    <property type="entry name" value="P-loop containing nucleoside triphosphate hydrolases"/>
    <property type="match status" value="1"/>
</dbReference>
<feature type="repeat" description="ANK" evidence="3">
    <location>
        <begin position="39"/>
        <end position="71"/>
    </location>
</feature>
<keyword evidence="2 3" id="KW-0040">ANK repeat</keyword>
<reference evidence="5 6" key="1">
    <citation type="submission" date="2018-06" db="EMBL/GenBank/DDBJ databases">
        <title>Complete Genomes of Monosporascus.</title>
        <authorList>
            <person name="Robinson A.J."/>
            <person name="Natvig D.O."/>
        </authorList>
    </citation>
    <scope>NUCLEOTIDE SEQUENCE [LARGE SCALE GENOMIC DNA]</scope>
    <source>
        <strain evidence="5 6">CBS 609.92</strain>
    </source>
</reference>
<evidence type="ECO:0000256" key="2">
    <source>
        <dbReference type="ARBA" id="ARBA00023043"/>
    </source>
</evidence>
<protein>
    <recommendedName>
        <fullName evidence="7">Helicase C-terminal domain-containing protein</fullName>
    </recommendedName>
</protein>
<proteinExistence type="predicted"/>
<dbReference type="PROSITE" id="PS50297">
    <property type="entry name" value="ANK_REP_REGION"/>
    <property type="match status" value="4"/>
</dbReference>
<dbReference type="PANTHER" id="PTHR24171">
    <property type="entry name" value="ANKYRIN REPEAT DOMAIN-CONTAINING PROTEIN 39-RELATED"/>
    <property type="match status" value="1"/>
</dbReference>
<feature type="region of interest" description="Disordered" evidence="4">
    <location>
        <begin position="270"/>
        <end position="303"/>
    </location>
</feature>
<dbReference type="PANTHER" id="PTHR24171:SF9">
    <property type="entry name" value="ANKYRIN REPEAT DOMAIN-CONTAINING PROTEIN 39"/>
    <property type="match status" value="1"/>
</dbReference>
<accession>A0ABY0GV29</accession>
<dbReference type="InterPro" id="IPR036770">
    <property type="entry name" value="Ankyrin_rpt-contain_sf"/>
</dbReference>
<dbReference type="Gene3D" id="1.25.40.20">
    <property type="entry name" value="Ankyrin repeat-containing domain"/>
    <property type="match status" value="1"/>
</dbReference>
<dbReference type="InterPro" id="IPR002110">
    <property type="entry name" value="Ankyrin_rpt"/>
</dbReference>
<dbReference type="SMART" id="SM00248">
    <property type="entry name" value="ANK"/>
    <property type="match status" value="4"/>
</dbReference>
<feature type="repeat" description="ANK" evidence="3">
    <location>
        <begin position="72"/>
        <end position="97"/>
    </location>
</feature>
<dbReference type="Proteomes" id="UP000294003">
    <property type="component" value="Unassembled WGS sequence"/>
</dbReference>
<organism evidence="5 6">
    <name type="scientific">Monosporascus cannonballus</name>
    <dbReference type="NCBI Taxonomy" id="155416"/>
    <lineage>
        <taxon>Eukaryota</taxon>
        <taxon>Fungi</taxon>
        <taxon>Dikarya</taxon>
        <taxon>Ascomycota</taxon>
        <taxon>Pezizomycotina</taxon>
        <taxon>Sordariomycetes</taxon>
        <taxon>Xylariomycetidae</taxon>
        <taxon>Xylariales</taxon>
        <taxon>Xylariales incertae sedis</taxon>
        <taxon>Monosporascus</taxon>
    </lineage>
</organism>
<evidence type="ECO:0008006" key="7">
    <source>
        <dbReference type="Google" id="ProtNLM"/>
    </source>
</evidence>
<evidence type="ECO:0000313" key="6">
    <source>
        <dbReference type="Proteomes" id="UP000294003"/>
    </source>
</evidence>
<dbReference type="PROSITE" id="PS50088">
    <property type="entry name" value="ANK_REPEAT"/>
    <property type="match status" value="4"/>
</dbReference>
<feature type="repeat" description="ANK" evidence="3">
    <location>
        <begin position="139"/>
        <end position="171"/>
    </location>
</feature>
<evidence type="ECO:0000256" key="4">
    <source>
        <dbReference type="SAM" id="MobiDB-lite"/>
    </source>
</evidence>
<dbReference type="Pfam" id="PF12796">
    <property type="entry name" value="Ank_2"/>
    <property type="match status" value="1"/>
</dbReference>
<dbReference type="EMBL" id="QJNS01000400">
    <property type="protein sequence ID" value="RYO78191.1"/>
    <property type="molecule type" value="Genomic_DNA"/>
</dbReference>
<evidence type="ECO:0000313" key="5">
    <source>
        <dbReference type="EMBL" id="RYO78191.1"/>
    </source>
</evidence>
<name>A0ABY0GV29_9PEZI</name>